<evidence type="ECO:0000313" key="2">
    <source>
        <dbReference type="EMBL" id="MDT0573367.1"/>
    </source>
</evidence>
<keyword evidence="1" id="KW-0812">Transmembrane</keyword>
<keyword evidence="1" id="KW-1133">Transmembrane helix</keyword>
<dbReference type="EMBL" id="JAVRFJ010000050">
    <property type="protein sequence ID" value="MDT0573367.1"/>
    <property type="molecule type" value="Genomic_DNA"/>
</dbReference>
<dbReference type="InterPro" id="IPR008523">
    <property type="entry name" value="DUF805"/>
</dbReference>
<accession>A0ABU2Z9V0</accession>
<comment type="caution">
    <text evidence="2">The sequence shown here is derived from an EMBL/GenBank/DDBJ whole genome shotgun (WGS) entry which is preliminary data.</text>
</comment>
<evidence type="ECO:0000256" key="1">
    <source>
        <dbReference type="SAM" id="Phobius"/>
    </source>
</evidence>
<gene>
    <name evidence="2" type="ORF">RM704_38965</name>
</gene>
<keyword evidence="3" id="KW-1185">Reference proteome</keyword>
<dbReference type="PANTHER" id="PTHR34980:SF2">
    <property type="entry name" value="INNER MEMBRANE PROTEIN YHAH-RELATED"/>
    <property type="match status" value="1"/>
</dbReference>
<dbReference type="PANTHER" id="PTHR34980">
    <property type="entry name" value="INNER MEMBRANE PROTEIN-RELATED-RELATED"/>
    <property type="match status" value="1"/>
</dbReference>
<evidence type="ECO:0000313" key="3">
    <source>
        <dbReference type="Proteomes" id="UP001180737"/>
    </source>
</evidence>
<keyword evidence="1" id="KW-0472">Membrane</keyword>
<name>A0ABU2Z9V0_9ACTN</name>
<organism evidence="2 3">
    <name type="scientific">Streptomyces gottesmaniae</name>
    <dbReference type="NCBI Taxonomy" id="3075518"/>
    <lineage>
        <taxon>Bacteria</taxon>
        <taxon>Bacillati</taxon>
        <taxon>Actinomycetota</taxon>
        <taxon>Actinomycetes</taxon>
        <taxon>Kitasatosporales</taxon>
        <taxon>Streptomycetaceae</taxon>
        <taxon>Streptomyces</taxon>
    </lineage>
</organism>
<proteinExistence type="predicted"/>
<feature type="transmembrane region" description="Helical" evidence="1">
    <location>
        <begin position="6"/>
        <end position="24"/>
    </location>
</feature>
<protein>
    <submittedName>
        <fullName evidence="2">DUF805 domain-containing protein</fullName>
    </submittedName>
</protein>
<dbReference type="Proteomes" id="UP001180737">
    <property type="component" value="Unassembled WGS sequence"/>
</dbReference>
<reference evidence="2" key="1">
    <citation type="submission" date="2024-05" db="EMBL/GenBank/DDBJ databases">
        <title>30 novel species of actinomycetes from the DSMZ collection.</title>
        <authorList>
            <person name="Nouioui I."/>
        </authorList>
    </citation>
    <scope>NUCLEOTIDE SEQUENCE</scope>
    <source>
        <strain evidence="2">DSM 3412</strain>
    </source>
</reference>
<dbReference type="Pfam" id="PF05656">
    <property type="entry name" value="DUF805"/>
    <property type="match status" value="1"/>
</dbReference>
<feature type="transmembrane region" description="Helical" evidence="1">
    <location>
        <begin position="36"/>
        <end position="54"/>
    </location>
</feature>
<sequence length="79" mass="8432">MALGLILPLLSVFLVPFIVPMLSVSVRRLHDTGKSGWRMLVALIPAVGPILYLVSMTVDSSPGANRYGPSLKAADQTLV</sequence>